<gene>
    <name evidence="1" type="ORF">ACFWJN_32645</name>
</gene>
<proteinExistence type="predicted"/>
<comment type="caution">
    <text evidence="1">The sequence shown here is derived from an EMBL/GenBank/DDBJ whole genome shotgun (WGS) entry which is preliminary data.</text>
</comment>
<dbReference type="Proteomes" id="UP001598448">
    <property type="component" value="Unassembled WGS sequence"/>
</dbReference>
<dbReference type="InterPro" id="IPR015068">
    <property type="entry name" value="DUF1877"/>
</dbReference>
<reference evidence="1 2" key="1">
    <citation type="submission" date="2024-09" db="EMBL/GenBank/DDBJ databases">
        <title>The Natural Products Discovery Center: Release of the First 8490 Sequenced Strains for Exploring Actinobacteria Biosynthetic Diversity.</title>
        <authorList>
            <person name="Kalkreuter E."/>
            <person name="Kautsar S.A."/>
            <person name="Yang D."/>
            <person name="Bader C.D."/>
            <person name="Teijaro C.N."/>
            <person name="Fluegel L."/>
            <person name="Davis C.M."/>
            <person name="Simpson J.R."/>
            <person name="Lauterbach L."/>
            <person name="Steele A.D."/>
            <person name="Gui C."/>
            <person name="Meng S."/>
            <person name="Li G."/>
            <person name="Viehrig K."/>
            <person name="Ye F."/>
            <person name="Su P."/>
            <person name="Kiefer A.F."/>
            <person name="Nichols A."/>
            <person name="Cepeda A.J."/>
            <person name="Yan W."/>
            <person name="Fan B."/>
            <person name="Jiang Y."/>
            <person name="Adhikari A."/>
            <person name="Zheng C.-J."/>
            <person name="Schuster L."/>
            <person name="Cowan T.M."/>
            <person name="Smanski M.J."/>
            <person name="Chevrette M.G."/>
            <person name="De Carvalho L.P.S."/>
            <person name="Shen B."/>
        </authorList>
    </citation>
    <scope>NUCLEOTIDE SEQUENCE [LARGE SCALE GENOMIC DNA]</scope>
    <source>
        <strain evidence="1 2">NPDC058348</strain>
    </source>
</reference>
<accession>A0ABW6FZR3</accession>
<name>A0ABW6FZR3_9ACTN</name>
<dbReference type="Gene3D" id="3.40.1760.10">
    <property type="entry name" value="YfbM-like super family"/>
    <property type="match status" value="1"/>
</dbReference>
<keyword evidence="2" id="KW-1185">Reference proteome</keyword>
<dbReference type="SUPFAM" id="SSF111069">
    <property type="entry name" value="Hypothetical protein yfbM"/>
    <property type="match status" value="1"/>
</dbReference>
<protein>
    <submittedName>
        <fullName evidence="1">YfbM family protein</fullName>
    </submittedName>
</protein>
<dbReference type="EMBL" id="JBHXIJ010000472">
    <property type="protein sequence ID" value="MFD5103683.1"/>
    <property type="molecule type" value="Genomic_DNA"/>
</dbReference>
<organism evidence="1 2">
    <name type="scientific">Streptomyces albidochromogenes</name>
    <dbReference type="NCBI Taxonomy" id="329524"/>
    <lineage>
        <taxon>Bacteria</taxon>
        <taxon>Bacillati</taxon>
        <taxon>Actinomycetota</taxon>
        <taxon>Actinomycetes</taxon>
        <taxon>Kitasatosporales</taxon>
        <taxon>Streptomycetaceae</taxon>
        <taxon>Streptomyces</taxon>
    </lineage>
</organism>
<dbReference type="InterPro" id="IPR035944">
    <property type="entry name" value="YfbM-like_sf"/>
</dbReference>
<evidence type="ECO:0000313" key="1">
    <source>
        <dbReference type="EMBL" id="MFD5103683.1"/>
    </source>
</evidence>
<dbReference type="Pfam" id="PF08974">
    <property type="entry name" value="DUF1877"/>
    <property type="match status" value="1"/>
</dbReference>
<dbReference type="RefSeq" id="WP_386722083.1">
    <property type="nucleotide sequence ID" value="NZ_JBHXIJ010000472.1"/>
</dbReference>
<sequence>MSINGEYLRVTPGELTRALEDPEWALDFAAGIQDQEDEETAPAEARHFTTHQTWNLLDFLLKRSGFPVDIAYGEELIPDADDWGYDPPRYLTTERVRLAAEKLSQMTYDELIHGVDRAELAAAEIYPQIWDSPTSLEWARDLLPALAEFFHAAASAGHAIVIWLD</sequence>
<evidence type="ECO:0000313" key="2">
    <source>
        <dbReference type="Proteomes" id="UP001598448"/>
    </source>
</evidence>